<protein>
    <submittedName>
        <fullName evidence="3">2TM domain-containing protein</fullName>
    </submittedName>
</protein>
<accession>A0A8T3VC79</accession>
<evidence type="ECO:0000256" key="1">
    <source>
        <dbReference type="SAM" id="Phobius"/>
    </source>
</evidence>
<keyword evidence="1" id="KW-0472">Membrane</keyword>
<gene>
    <name evidence="3" type="ORF">E7Z79_00335</name>
</gene>
<evidence type="ECO:0000259" key="2">
    <source>
        <dbReference type="Pfam" id="PF13239"/>
    </source>
</evidence>
<dbReference type="RefSeq" id="WP_292751974.1">
    <property type="nucleotide sequence ID" value="NZ_SUTK01000001.1"/>
</dbReference>
<proteinExistence type="predicted"/>
<dbReference type="AlphaFoldDB" id="A0A8T3VC79"/>
<feature type="transmembrane region" description="Helical" evidence="1">
    <location>
        <begin position="38"/>
        <end position="59"/>
    </location>
</feature>
<keyword evidence="1" id="KW-1133">Transmembrane helix</keyword>
<dbReference type="Pfam" id="PF13239">
    <property type="entry name" value="2TM"/>
    <property type="match status" value="1"/>
</dbReference>
<comment type="caution">
    <text evidence="3">The sequence shown here is derived from an EMBL/GenBank/DDBJ whole genome shotgun (WGS) entry which is preliminary data.</text>
</comment>
<reference evidence="3" key="1">
    <citation type="submission" date="2019-04" db="EMBL/GenBank/DDBJ databases">
        <title>Evolution of Biomass-Degrading Anaerobic Consortia Revealed by Metagenomics.</title>
        <authorList>
            <person name="Peng X."/>
        </authorList>
    </citation>
    <scope>NUCLEOTIDE SEQUENCE</scope>
    <source>
        <strain evidence="3">SIG18</strain>
    </source>
</reference>
<keyword evidence="1" id="KW-0812">Transmembrane</keyword>
<feature type="transmembrane region" description="Helical" evidence="1">
    <location>
        <begin position="15"/>
        <end position="32"/>
    </location>
</feature>
<feature type="domain" description="2TM" evidence="2">
    <location>
        <begin position="6"/>
        <end position="58"/>
    </location>
</feature>
<dbReference type="EMBL" id="SUTK01000001">
    <property type="protein sequence ID" value="MBE6500874.1"/>
    <property type="molecule type" value="Genomic_DNA"/>
</dbReference>
<evidence type="ECO:0000313" key="3">
    <source>
        <dbReference type="EMBL" id="MBE6500874.1"/>
    </source>
</evidence>
<dbReference type="Proteomes" id="UP000783037">
    <property type="component" value="Unassembled WGS sequence"/>
</dbReference>
<sequence>MADKSDKKINFKEHILRFILVTVVLFLINLIFTPNHWWFYFPMVIVAIILIAKYIKVVFIDD</sequence>
<name>A0A8T3VC79_9EURY</name>
<evidence type="ECO:0000313" key="4">
    <source>
        <dbReference type="Proteomes" id="UP000783037"/>
    </source>
</evidence>
<dbReference type="InterPro" id="IPR025698">
    <property type="entry name" value="2TM_dom"/>
</dbReference>
<organism evidence="3 4">
    <name type="scientific">Methanobrevibacter thaueri</name>
    <dbReference type="NCBI Taxonomy" id="190975"/>
    <lineage>
        <taxon>Archaea</taxon>
        <taxon>Methanobacteriati</taxon>
        <taxon>Methanobacteriota</taxon>
        <taxon>Methanomada group</taxon>
        <taxon>Methanobacteria</taxon>
        <taxon>Methanobacteriales</taxon>
        <taxon>Methanobacteriaceae</taxon>
        <taxon>Methanobrevibacter</taxon>
    </lineage>
</organism>